<organism evidence="2 3">
    <name type="scientific">Paenibacillus lignilyticus</name>
    <dbReference type="NCBI Taxonomy" id="1172615"/>
    <lineage>
        <taxon>Bacteria</taxon>
        <taxon>Bacillati</taxon>
        <taxon>Bacillota</taxon>
        <taxon>Bacilli</taxon>
        <taxon>Bacillales</taxon>
        <taxon>Paenibacillaceae</taxon>
        <taxon>Paenibacillus</taxon>
    </lineage>
</organism>
<keyword evidence="3" id="KW-1185">Reference proteome</keyword>
<dbReference type="EMBL" id="JAGKSP010000005">
    <property type="protein sequence ID" value="MBP3964109.1"/>
    <property type="molecule type" value="Genomic_DNA"/>
</dbReference>
<proteinExistence type="predicted"/>
<dbReference type="SUPFAM" id="SSF51658">
    <property type="entry name" value="Xylose isomerase-like"/>
    <property type="match status" value="1"/>
</dbReference>
<dbReference type="InterPro" id="IPR013022">
    <property type="entry name" value="Xyl_isomerase-like_TIM-brl"/>
</dbReference>
<dbReference type="Gene3D" id="3.20.20.150">
    <property type="entry name" value="Divalent-metal-dependent TIM barrel enzymes"/>
    <property type="match status" value="1"/>
</dbReference>
<gene>
    <name evidence="2" type="ORF">I8J30_15440</name>
</gene>
<evidence type="ECO:0000259" key="1">
    <source>
        <dbReference type="Pfam" id="PF01261"/>
    </source>
</evidence>
<dbReference type="GO" id="GO:0016853">
    <property type="term" value="F:isomerase activity"/>
    <property type="evidence" value="ECO:0007669"/>
    <property type="project" value="UniProtKB-KW"/>
</dbReference>
<accession>A0ABS5CDR8</accession>
<comment type="caution">
    <text evidence="2">The sequence shown here is derived from an EMBL/GenBank/DDBJ whole genome shotgun (WGS) entry which is preliminary data.</text>
</comment>
<protein>
    <submittedName>
        <fullName evidence="2">Sugar phosphate isomerase/epimerase</fullName>
    </submittedName>
</protein>
<name>A0ABS5CDR8_9BACL</name>
<dbReference type="Pfam" id="PF01261">
    <property type="entry name" value="AP_endonuc_2"/>
    <property type="match status" value="1"/>
</dbReference>
<keyword evidence="2" id="KW-0413">Isomerase</keyword>
<sequence>MIQIGVNSVLFKSYDFAQAAKLIAQCGYDGVEISAIQGMCEHLDLSRWQEQKDELQAIVQENGLKFLSMEVASLNEERLLLAFEAAQAIGIPIINVGPGGKSGVDEDLAASIATLSRLSEIAGTYGVTLCVKAHVGSSIYNTPTTLAAMEQIPSSSFGIDMDPSHIHRSGENAEEALPAVISRVKHIHIRDCKGREQGPGSIELQACGRGEIDLFGYCEALVAGAYDGPVVLEVIGAQPTHTIEQVTAVAAESYGYLNAVFKKLNAR</sequence>
<dbReference type="Proteomes" id="UP000673394">
    <property type="component" value="Unassembled WGS sequence"/>
</dbReference>
<dbReference type="RefSeq" id="WP_210659124.1">
    <property type="nucleotide sequence ID" value="NZ_JAGKSP010000005.1"/>
</dbReference>
<feature type="domain" description="Xylose isomerase-like TIM barrel" evidence="1">
    <location>
        <begin position="21"/>
        <end position="242"/>
    </location>
</feature>
<reference evidence="2 3" key="1">
    <citation type="submission" date="2021-04" db="EMBL/GenBank/DDBJ databases">
        <title>Paenibacillus sp. DLE-14 whole genome sequence.</title>
        <authorList>
            <person name="Ham Y.J."/>
        </authorList>
    </citation>
    <scope>NUCLEOTIDE SEQUENCE [LARGE SCALE GENOMIC DNA]</scope>
    <source>
        <strain evidence="2 3">DLE-14</strain>
    </source>
</reference>
<dbReference type="InterPro" id="IPR036237">
    <property type="entry name" value="Xyl_isomerase-like_sf"/>
</dbReference>
<dbReference type="InterPro" id="IPR050312">
    <property type="entry name" value="IolE/XylAMocC-like"/>
</dbReference>
<evidence type="ECO:0000313" key="2">
    <source>
        <dbReference type="EMBL" id="MBP3964109.1"/>
    </source>
</evidence>
<evidence type="ECO:0000313" key="3">
    <source>
        <dbReference type="Proteomes" id="UP000673394"/>
    </source>
</evidence>
<dbReference type="PANTHER" id="PTHR12110">
    <property type="entry name" value="HYDROXYPYRUVATE ISOMERASE"/>
    <property type="match status" value="1"/>
</dbReference>